<gene>
    <name evidence="1" type="ORF">E2C01_024585</name>
</gene>
<organism evidence="1 2">
    <name type="scientific">Portunus trituberculatus</name>
    <name type="common">Swimming crab</name>
    <name type="synonym">Neptunus trituberculatus</name>
    <dbReference type="NCBI Taxonomy" id="210409"/>
    <lineage>
        <taxon>Eukaryota</taxon>
        <taxon>Metazoa</taxon>
        <taxon>Ecdysozoa</taxon>
        <taxon>Arthropoda</taxon>
        <taxon>Crustacea</taxon>
        <taxon>Multicrustacea</taxon>
        <taxon>Malacostraca</taxon>
        <taxon>Eumalacostraca</taxon>
        <taxon>Eucarida</taxon>
        <taxon>Decapoda</taxon>
        <taxon>Pleocyemata</taxon>
        <taxon>Brachyura</taxon>
        <taxon>Eubrachyura</taxon>
        <taxon>Portunoidea</taxon>
        <taxon>Portunidae</taxon>
        <taxon>Portuninae</taxon>
        <taxon>Portunus</taxon>
    </lineage>
</organism>
<dbReference type="GO" id="GO:0016020">
    <property type="term" value="C:membrane"/>
    <property type="evidence" value="ECO:0007669"/>
    <property type="project" value="InterPro"/>
</dbReference>
<dbReference type="AlphaFoldDB" id="A0A5B7ED82"/>
<dbReference type="OrthoDB" id="2019940at2759"/>
<dbReference type="Pfam" id="PF03567">
    <property type="entry name" value="Sulfotransfer_2"/>
    <property type="match status" value="1"/>
</dbReference>
<protein>
    <submittedName>
        <fullName evidence="1">Uncharacterized protein</fullName>
    </submittedName>
</protein>
<evidence type="ECO:0000313" key="2">
    <source>
        <dbReference type="Proteomes" id="UP000324222"/>
    </source>
</evidence>
<dbReference type="EMBL" id="VSRR010002407">
    <property type="protein sequence ID" value="MPC31299.1"/>
    <property type="molecule type" value="Genomic_DNA"/>
</dbReference>
<proteinExistence type="predicted"/>
<name>A0A5B7ED82_PORTR</name>
<reference evidence="1 2" key="1">
    <citation type="submission" date="2019-05" db="EMBL/GenBank/DDBJ databases">
        <title>Another draft genome of Portunus trituberculatus and its Hox gene families provides insights of decapod evolution.</title>
        <authorList>
            <person name="Jeong J.-H."/>
            <person name="Song I."/>
            <person name="Kim S."/>
            <person name="Choi T."/>
            <person name="Kim D."/>
            <person name="Ryu S."/>
            <person name="Kim W."/>
        </authorList>
    </citation>
    <scope>NUCLEOTIDE SEQUENCE [LARGE SCALE GENOMIC DNA]</scope>
    <source>
        <tissue evidence="1">Muscle</tissue>
    </source>
</reference>
<evidence type="ECO:0000313" key="1">
    <source>
        <dbReference type="EMBL" id="MPC31299.1"/>
    </source>
</evidence>
<comment type="caution">
    <text evidence="1">The sequence shown here is derived from an EMBL/GenBank/DDBJ whole genome shotgun (WGS) entry which is preliminary data.</text>
</comment>
<accession>A0A5B7ED82</accession>
<keyword evidence="2" id="KW-1185">Reference proteome</keyword>
<sequence>MDLEHRVHRSLTTLAFDKDKEEKLRTYEKFMVVRHSFERVLSAYRDKLEDWEPADATFPKMVKQKLLKYS</sequence>
<dbReference type="GO" id="GO:0008146">
    <property type="term" value="F:sulfotransferase activity"/>
    <property type="evidence" value="ECO:0007669"/>
    <property type="project" value="InterPro"/>
</dbReference>
<dbReference type="Proteomes" id="UP000324222">
    <property type="component" value="Unassembled WGS sequence"/>
</dbReference>
<dbReference type="InterPro" id="IPR005331">
    <property type="entry name" value="Sulfotransferase"/>
</dbReference>